<evidence type="ECO:0000313" key="1">
    <source>
        <dbReference type="EMBL" id="EHK56011.1"/>
    </source>
</evidence>
<keyword evidence="2" id="KW-1185">Reference proteome</keyword>
<dbReference type="GO" id="GO:0016075">
    <property type="term" value="P:rRNA catabolic process"/>
    <property type="evidence" value="ECO:0007669"/>
    <property type="project" value="TreeGrafter"/>
</dbReference>
<organism evidence="1 2">
    <name type="scientific">Mesorhizobium alhagi CCNWXJ12-2</name>
    <dbReference type="NCBI Taxonomy" id="1107882"/>
    <lineage>
        <taxon>Bacteria</taxon>
        <taxon>Pseudomonadati</taxon>
        <taxon>Pseudomonadota</taxon>
        <taxon>Alphaproteobacteria</taxon>
        <taxon>Hyphomicrobiales</taxon>
        <taxon>Phyllobacteriaceae</taxon>
        <taxon>Allomesorhizobium</taxon>
    </lineage>
</organism>
<gene>
    <name evidence="1" type="ORF">MAXJ12_17623</name>
</gene>
<accession>H0HTN3</accession>
<dbReference type="GO" id="GO:0003677">
    <property type="term" value="F:DNA binding"/>
    <property type="evidence" value="ECO:0007669"/>
    <property type="project" value="InterPro"/>
</dbReference>
<dbReference type="OrthoDB" id="3196747at2"/>
<dbReference type="Pfam" id="PF02452">
    <property type="entry name" value="PemK_toxin"/>
    <property type="match status" value="1"/>
</dbReference>
<dbReference type="InterPro" id="IPR011067">
    <property type="entry name" value="Plasmid_toxin/cell-grow_inhib"/>
</dbReference>
<dbReference type="SUPFAM" id="SSF50118">
    <property type="entry name" value="Cell growth inhibitor/plasmid maintenance toxic component"/>
    <property type="match status" value="1"/>
</dbReference>
<dbReference type="GO" id="GO:0004521">
    <property type="term" value="F:RNA endonuclease activity"/>
    <property type="evidence" value="ECO:0007669"/>
    <property type="project" value="TreeGrafter"/>
</dbReference>
<dbReference type="InterPro" id="IPR003477">
    <property type="entry name" value="PemK-like"/>
</dbReference>
<dbReference type="AlphaFoldDB" id="H0HTN3"/>
<dbReference type="PANTHER" id="PTHR33988">
    <property type="entry name" value="ENDORIBONUCLEASE MAZF-RELATED"/>
    <property type="match status" value="1"/>
</dbReference>
<reference evidence="1 2" key="1">
    <citation type="journal article" date="2012" name="J. Bacteriol.">
        <title>Draft Genome Sequence of Mesorhizobium alhagi CCNWXJ12-2T, a Novel Salt-Resistant Species Isolated from the Desert of Northwestern China.</title>
        <authorList>
            <person name="Zhou M."/>
            <person name="Chen W."/>
            <person name="Chen H."/>
            <person name="Wei G."/>
        </authorList>
    </citation>
    <scope>NUCLEOTIDE SEQUENCE [LARGE SCALE GENOMIC DNA]</scope>
    <source>
        <strain evidence="1 2">CCNWXJ12-2</strain>
    </source>
</reference>
<dbReference type="Proteomes" id="UP000003250">
    <property type="component" value="Unassembled WGS sequence"/>
</dbReference>
<name>H0HTN3_9HYPH</name>
<dbReference type="PATRIC" id="fig|1107882.3.peg.3442"/>
<evidence type="ECO:0000313" key="2">
    <source>
        <dbReference type="Proteomes" id="UP000003250"/>
    </source>
</evidence>
<dbReference type="RefSeq" id="WP_008837143.1">
    <property type="nucleotide sequence ID" value="NZ_AHAM01000140.1"/>
</dbReference>
<dbReference type="Gene3D" id="2.30.30.110">
    <property type="match status" value="1"/>
</dbReference>
<dbReference type="GO" id="GO:0006402">
    <property type="term" value="P:mRNA catabolic process"/>
    <property type="evidence" value="ECO:0007669"/>
    <property type="project" value="TreeGrafter"/>
</dbReference>
<protein>
    <submittedName>
        <fullName evidence="1">PemK-like protein</fullName>
    </submittedName>
</protein>
<sequence>MRRGDVVIVALPGDLGKPRPAVVVQTNVLNENLRTVLLCPISSFSSDPSFFRVAIEPTKENGLRVPSEIMVEKLQSANRSRIGQVIGRLDDQTLRKLARSTMITLGLTDE</sequence>
<dbReference type="EMBL" id="AHAM01000140">
    <property type="protein sequence ID" value="EHK56011.1"/>
    <property type="molecule type" value="Genomic_DNA"/>
</dbReference>
<proteinExistence type="predicted"/>